<protein>
    <recommendedName>
        <fullName evidence="3">Phage tail protein</fullName>
    </recommendedName>
</protein>
<dbReference type="Gene3D" id="4.10.410.40">
    <property type="match status" value="1"/>
</dbReference>
<sequence>MTQRTYIGATVEVAEGKPATLDAAGFTALTGFSEVGEITEFGEIGDTSEDTTETTLKGRTLHVNGALDGGTCDFTFLLTGDTDAGQEILKAKSNTNDDVSVKLTDPDGEVIYFHTKVANIRDRSRTASTAKGMTGQFRINSALVRVAAA</sequence>
<evidence type="ECO:0000313" key="2">
    <source>
        <dbReference type="Proteomes" id="UP001438953"/>
    </source>
</evidence>
<keyword evidence="2" id="KW-1185">Reference proteome</keyword>
<dbReference type="Proteomes" id="UP001438953">
    <property type="component" value="Unassembled WGS sequence"/>
</dbReference>
<dbReference type="EMBL" id="JAYWLC010000036">
    <property type="protein sequence ID" value="MER5173914.1"/>
    <property type="molecule type" value="Genomic_DNA"/>
</dbReference>
<dbReference type="RefSeq" id="WP_350939211.1">
    <property type="nucleotide sequence ID" value="NZ_JAYWLC010000036.1"/>
</dbReference>
<name>A0ABV1SLZ7_9RHOB</name>
<proteinExistence type="predicted"/>
<reference evidence="1 2" key="2">
    <citation type="submission" date="2024-06" db="EMBL/GenBank/DDBJ databases">
        <title>Thioclava kandeliae sp. nov. from a rhizosphere soil sample of Kandelia candel in a mangrove.</title>
        <authorList>
            <person name="Mu T."/>
        </authorList>
    </citation>
    <scope>NUCLEOTIDE SEQUENCE [LARGE SCALE GENOMIC DNA]</scope>
    <source>
        <strain evidence="1 2">CPCC 100088</strain>
    </source>
</reference>
<comment type="caution">
    <text evidence="1">The sequence shown here is derived from an EMBL/GenBank/DDBJ whole genome shotgun (WGS) entry which is preliminary data.</text>
</comment>
<reference evidence="1 2" key="1">
    <citation type="submission" date="2024-01" db="EMBL/GenBank/DDBJ databases">
        <authorList>
            <person name="Deng Y."/>
            <person name="Su J."/>
        </authorList>
    </citation>
    <scope>NUCLEOTIDE SEQUENCE [LARGE SCALE GENOMIC DNA]</scope>
    <source>
        <strain evidence="1 2">CPCC 100088</strain>
    </source>
</reference>
<gene>
    <name evidence="1" type="ORF">VSX56_19345</name>
</gene>
<evidence type="ECO:0000313" key="1">
    <source>
        <dbReference type="EMBL" id="MER5173914.1"/>
    </source>
</evidence>
<organism evidence="1 2">
    <name type="scientific">Thioclava kandeliae</name>
    <dbReference type="NCBI Taxonomy" id="3070818"/>
    <lineage>
        <taxon>Bacteria</taxon>
        <taxon>Pseudomonadati</taxon>
        <taxon>Pseudomonadota</taxon>
        <taxon>Alphaproteobacteria</taxon>
        <taxon>Rhodobacterales</taxon>
        <taxon>Paracoccaceae</taxon>
        <taxon>Thioclava</taxon>
    </lineage>
</organism>
<accession>A0ABV1SLZ7</accession>
<evidence type="ECO:0008006" key="3">
    <source>
        <dbReference type="Google" id="ProtNLM"/>
    </source>
</evidence>